<gene>
    <name evidence="3" type="ORF">BDP27DRAFT_1411696</name>
</gene>
<feature type="transmembrane region" description="Helical" evidence="1">
    <location>
        <begin position="6"/>
        <end position="29"/>
    </location>
</feature>
<proteinExistence type="predicted"/>
<feature type="domain" description="DUF6533" evidence="2">
    <location>
        <begin position="20"/>
        <end position="65"/>
    </location>
</feature>
<dbReference type="InterPro" id="IPR045340">
    <property type="entry name" value="DUF6533"/>
</dbReference>
<keyword evidence="1" id="KW-1133">Transmembrane helix</keyword>
<keyword evidence="4" id="KW-1185">Reference proteome</keyword>
<protein>
    <recommendedName>
        <fullName evidence="2">DUF6533 domain-containing protein</fullName>
    </recommendedName>
</protein>
<evidence type="ECO:0000259" key="2">
    <source>
        <dbReference type="Pfam" id="PF20151"/>
    </source>
</evidence>
<dbReference type="AlphaFoldDB" id="A0A9P5P4B4"/>
<name>A0A9P5P4B4_9AGAR</name>
<feature type="transmembrane region" description="Helical" evidence="1">
    <location>
        <begin position="88"/>
        <end position="108"/>
    </location>
</feature>
<dbReference type="Proteomes" id="UP000772434">
    <property type="component" value="Unassembled WGS sequence"/>
</dbReference>
<keyword evidence="1" id="KW-0472">Membrane</keyword>
<dbReference type="EMBL" id="JADNRY010001137">
    <property type="protein sequence ID" value="KAF9020582.1"/>
    <property type="molecule type" value="Genomic_DNA"/>
</dbReference>
<feature type="transmembrane region" description="Helical" evidence="1">
    <location>
        <begin position="173"/>
        <end position="194"/>
    </location>
</feature>
<dbReference type="Pfam" id="PF20151">
    <property type="entry name" value="DUF6533"/>
    <property type="match status" value="1"/>
</dbReference>
<evidence type="ECO:0000256" key="1">
    <source>
        <dbReference type="SAM" id="Phobius"/>
    </source>
</evidence>
<sequence>MSLEGSLVISSLIDAQIMVYAQVAMLALLTYDYILSLGQEVAYIWASNWGSVKVLYFFSRYSPFIDTILAIEEKLNHRVDSASCNRTMTFNTVFTSLGIGISDLILIVRTYAMYQRSRTVLIILLVLWVAVLAVGVVAASRWSTSDTVAFSESITLSGGSSCFLIGENKAGVVSYISLLLAETVLVMFTVWNGFRESQSYPQHGFFGATQSVLITFYRDAITLGNVLVTAYAPLIIHVREVANLPDDQTRDLSALFFGTNNSSSETPEV</sequence>
<reference evidence="3" key="1">
    <citation type="submission" date="2020-11" db="EMBL/GenBank/DDBJ databases">
        <authorList>
            <consortium name="DOE Joint Genome Institute"/>
            <person name="Ahrendt S."/>
            <person name="Riley R."/>
            <person name="Andreopoulos W."/>
            <person name="Labutti K."/>
            <person name="Pangilinan J."/>
            <person name="Ruiz-Duenas F.J."/>
            <person name="Barrasa J.M."/>
            <person name="Sanchez-Garcia M."/>
            <person name="Camarero S."/>
            <person name="Miyauchi S."/>
            <person name="Serrano A."/>
            <person name="Linde D."/>
            <person name="Babiker R."/>
            <person name="Drula E."/>
            <person name="Ayuso-Fernandez I."/>
            <person name="Pacheco R."/>
            <person name="Padilla G."/>
            <person name="Ferreira P."/>
            <person name="Barriuso J."/>
            <person name="Kellner H."/>
            <person name="Castanera R."/>
            <person name="Alfaro M."/>
            <person name="Ramirez L."/>
            <person name="Pisabarro A.G."/>
            <person name="Kuo A."/>
            <person name="Tritt A."/>
            <person name="Lipzen A."/>
            <person name="He G."/>
            <person name="Yan M."/>
            <person name="Ng V."/>
            <person name="Cullen D."/>
            <person name="Martin F."/>
            <person name="Rosso M.-N."/>
            <person name="Henrissat B."/>
            <person name="Hibbett D."/>
            <person name="Martinez A.T."/>
            <person name="Grigoriev I.V."/>
        </authorList>
    </citation>
    <scope>NUCLEOTIDE SEQUENCE</scope>
    <source>
        <strain evidence="3">AH 40177</strain>
    </source>
</reference>
<comment type="caution">
    <text evidence="3">The sequence shown here is derived from an EMBL/GenBank/DDBJ whole genome shotgun (WGS) entry which is preliminary data.</text>
</comment>
<organism evidence="3 4">
    <name type="scientific">Rhodocollybia butyracea</name>
    <dbReference type="NCBI Taxonomy" id="206335"/>
    <lineage>
        <taxon>Eukaryota</taxon>
        <taxon>Fungi</taxon>
        <taxon>Dikarya</taxon>
        <taxon>Basidiomycota</taxon>
        <taxon>Agaricomycotina</taxon>
        <taxon>Agaricomycetes</taxon>
        <taxon>Agaricomycetidae</taxon>
        <taxon>Agaricales</taxon>
        <taxon>Marasmiineae</taxon>
        <taxon>Omphalotaceae</taxon>
        <taxon>Rhodocollybia</taxon>
    </lineage>
</organism>
<evidence type="ECO:0000313" key="4">
    <source>
        <dbReference type="Proteomes" id="UP000772434"/>
    </source>
</evidence>
<keyword evidence="1" id="KW-0812">Transmembrane</keyword>
<dbReference type="OrthoDB" id="2675435at2759"/>
<evidence type="ECO:0000313" key="3">
    <source>
        <dbReference type="EMBL" id="KAF9020582.1"/>
    </source>
</evidence>
<accession>A0A9P5P4B4</accession>
<feature type="transmembrane region" description="Helical" evidence="1">
    <location>
        <begin position="120"/>
        <end position="142"/>
    </location>
</feature>